<dbReference type="EMBL" id="JABEZX010201402">
    <property type="protein sequence ID" value="MBA0575502.1"/>
    <property type="molecule type" value="Genomic_DNA"/>
</dbReference>
<dbReference type="Proteomes" id="UP000593572">
    <property type="component" value="Unassembled WGS sequence"/>
</dbReference>
<keyword evidence="2" id="KW-1185">Reference proteome</keyword>
<sequence>MRPSNLGQKQHSIRKVIVWLRDIYQNYETLPILV</sequence>
<evidence type="ECO:0000313" key="2">
    <source>
        <dbReference type="Proteomes" id="UP000593572"/>
    </source>
</evidence>
<proteinExistence type="predicted"/>
<reference evidence="1 2" key="1">
    <citation type="journal article" date="2019" name="Genome Biol. Evol.">
        <title>Insights into the evolution of the New World diploid cottons (Gossypium, subgenus Houzingenia) based on genome sequencing.</title>
        <authorList>
            <person name="Grover C.E."/>
            <person name="Arick M.A. 2nd"/>
            <person name="Thrash A."/>
            <person name="Conover J.L."/>
            <person name="Sanders W.S."/>
            <person name="Peterson D.G."/>
            <person name="Frelichowski J.E."/>
            <person name="Scheffler J.A."/>
            <person name="Scheffler B.E."/>
            <person name="Wendel J.F."/>
        </authorList>
    </citation>
    <scope>NUCLEOTIDE SEQUENCE [LARGE SCALE GENOMIC DNA]</scope>
    <source>
        <strain evidence="1">157</strain>
        <tissue evidence="1">Leaf</tissue>
    </source>
</reference>
<protein>
    <submittedName>
        <fullName evidence="1">Uncharacterized protein</fullName>
    </submittedName>
</protein>
<accession>A0A7J8NF74</accession>
<organism evidence="1 2">
    <name type="scientific">Gossypium lobatum</name>
    <dbReference type="NCBI Taxonomy" id="34289"/>
    <lineage>
        <taxon>Eukaryota</taxon>
        <taxon>Viridiplantae</taxon>
        <taxon>Streptophyta</taxon>
        <taxon>Embryophyta</taxon>
        <taxon>Tracheophyta</taxon>
        <taxon>Spermatophyta</taxon>
        <taxon>Magnoliopsida</taxon>
        <taxon>eudicotyledons</taxon>
        <taxon>Gunneridae</taxon>
        <taxon>Pentapetalae</taxon>
        <taxon>rosids</taxon>
        <taxon>malvids</taxon>
        <taxon>Malvales</taxon>
        <taxon>Malvaceae</taxon>
        <taxon>Malvoideae</taxon>
        <taxon>Gossypium</taxon>
    </lineage>
</organism>
<evidence type="ECO:0000313" key="1">
    <source>
        <dbReference type="EMBL" id="MBA0575502.1"/>
    </source>
</evidence>
<name>A0A7J8NF74_9ROSI</name>
<comment type="caution">
    <text evidence="1">The sequence shown here is derived from an EMBL/GenBank/DDBJ whole genome shotgun (WGS) entry which is preliminary data.</text>
</comment>
<dbReference type="AlphaFoldDB" id="A0A7J8NF74"/>
<gene>
    <name evidence="1" type="ORF">Golob_024171</name>
</gene>